<dbReference type="Proteomes" id="UP000254879">
    <property type="component" value="Unassembled WGS sequence"/>
</dbReference>
<keyword evidence="1" id="KW-1133">Transmembrane helix</keyword>
<feature type="transmembrane region" description="Helical" evidence="1">
    <location>
        <begin position="37"/>
        <end position="55"/>
    </location>
</feature>
<reference evidence="2 3" key="1">
    <citation type="submission" date="2018-06" db="EMBL/GenBank/DDBJ databases">
        <authorList>
            <consortium name="Pathogen Informatics"/>
            <person name="Doyle S."/>
        </authorList>
    </citation>
    <scope>NUCLEOTIDE SEQUENCE [LARGE SCALE GENOMIC DNA]</scope>
    <source>
        <strain evidence="3">NCTC 10815</strain>
    </source>
</reference>
<feature type="transmembrane region" description="Helical" evidence="1">
    <location>
        <begin position="12"/>
        <end position="31"/>
    </location>
</feature>
<dbReference type="RefSeq" id="WP_115345518.1">
    <property type="nucleotide sequence ID" value="NZ_UGPG01000001.1"/>
</dbReference>
<keyword evidence="1" id="KW-0472">Membrane</keyword>
<accession>A0A378MGQ9</accession>
<organism evidence="2 3">
    <name type="scientific">Listeria grayi</name>
    <name type="common">Listeria murrayi</name>
    <dbReference type="NCBI Taxonomy" id="1641"/>
    <lineage>
        <taxon>Bacteria</taxon>
        <taxon>Bacillati</taxon>
        <taxon>Bacillota</taxon>
        <taxon>Bacilli</taxon>
        <taxon>Bacillales</taxon>
        <taxon>Listeriaceae</taxon>
        <taxon>Listeria</taxon>
    </lineage>
</organism>
<dbReference type="EMBL" id="UGPG01000001">
    <property type="protein sequence ID" value="STY42965.1"/>
    <property type="molecule type" value="Genomic_DNA"/>
</dbReference>
<proteinExistence type="predicted"/>
<sequence length="151" mass="17572">MSEEKIYTNKRLIVSEILIWLAACLFIYIGFVHIKGVTGLEKTILFLFLLLVMIWRGSKLLQVFPVIILSEAGLTYRTDFKTWEEIEKIELIPGKFGLAFTQKLHLKTSIKGREEVIWNITAVDSQLDLEQLLVRINTYRQFTSTETVEFN</sequence>
<gene>
    <name evidence="2" type="ORF">NCTC10815_00217</name>
</gene>
<evidence type="ECO:0000313" key="3">
    <source>
        <dbReference type="Proteomes" id="UP000254879"/>
    </source>
</evidence>
<protein>
    <submittedName>
        <fullName evidence="2">Uncharacterized protein</fullName>
    </submittedName>
</protein>
<evidence type="ECO:0000313" key="2">
    <source>
        <dbReference type="EMBL" id="STY42965.1"/>
    </source>
</evidence>
<keyword evidence="1" id="KW-0812">Transmembrane</keyword>
<name>A0A378MGQ9_LISGR</name>
<dbReference type="AlphaFoldDB" id="A0A378MGQ9"/>
<evidence type="ECO:0000256" key="1">
    <source>
        <dbReference type="SAM" id="Phobius"/>
    </source>
</evidence>